<comment type="caution">
    <text evidence="3">The sequence shown here is derived from an EMBL/GenBank/DDBJ whole genome shotgun (WGS) entry which is preliminary data.</text>
</comment>
<dbReference type="InterPro" id="IPR037053">
    <property type="entry name" value="Phage_tail_collar_dom_sf"/>
</dbReference>
<gene>
    <name evidence="3" type="ORF">J4G33_09550</name>
</gene>
<evidence type="ECO:0000259" key="2">
    <source>
        <dbReference type="Pfam" id="PF07484"/>
    </source>
</evidence>
<sequence>MSDPFVGEIRMFAGNFAPSGWAHCAGQLLPISQNTALFSLLGTNYGGNGTSTFALPDLRGATPVHLGQGPGLSPYDIGQSGGAAAVALTVDDLPAHTHPVSTVAAGTRGTTGNPSGAAWARSQQGRTTEKLYTDDAGTVAMHTGSVGSTGAGAPHENRSPYLGVTFIIALQGFFPPRS</sequence>
<keyword evidence="4" id="KW-1185">Reference proteome</keyword>
<dbReference type="Pfam" id="PF07484">
    <property type="entry name" value="Collar"/>
    <property type="match status" value="1"/>
</dbReference>
<reference evidence="3" key="1">
    <citation type="submission" date="2021-03" db="EMBL/GenBank/DDBJ databases">
        <title>Actinotalea soli sp. nov., isolated from soil.</title>
        <authorList>
            <person name="Ping W."/>
            <person name="Zhang J."/>
        </authorList>
    </citation>
    <scope>NUCLEOTIDE SEQUENCE</scope>
    <source>
        <strain evidence="3">BY-33</strain>
    </source>
</reference>
<feature type="domain" description="Phage tail collar" evidence="2">
    <location>
        <begin position="7"/>
        <end position="63"/>
    </location>
</feature>
<protein>
    <submittedName>
        <fullName evidence="3">Phage tail protein</fullName>
    </submittedName>
</protein>
<name>A0A939LPK3_9CELL</name>
<evidence type="ECO:0000313" key="3">
    <source>
        <dbReference type="EMBL" id="MBO1752046.1"/>
    </source>
</evidence>
<evidence type="ECO:0000313" key="4">
    <source>
        <dbReference type="Proteomes" id="UP000664209"/>
    </source>
</evidence>
<dbReference type="AlphaFoldDB" id="A0A939LPK3"/>
<dbReference type="SUPFAM" id="SSF88874">
    <property type="entry name" value="Receptor-binding domain of short tail fibre protein gp12"/>
    <property type="match status" value="1"/>
</dbReference>
<organism evidence="3 4">
    <name type="scientific">Actinotalea soli</name>
    <dbReference type="NCBI Taxonomy" id="2819234"/>
    <lineage>
        <taxon>Bacteria</taxon>
        <taxon>Bacillati</taxon>
        <taxon>Actinomycetota</taxon>
        <taxon>Actinomycetes</taxon>
        <taxon>Micrococcales</taxon>
        <taxon>Cellulomonadaceae</taxon>
        <taxon>Actinotalea</taxon>
    </lineage>
</organism>
<dbReference type="RefSeq" id="WP_208055733.1">
    <property type="nucleotide sequence ID" value="NZ_JAGEMK010000004.1"/>
</dbReference>
<dbReference type="Gene3D" id="3.90.1340.10">
    <property type="entry name" value="Phage tail collar domain"/>
    <property type="match status" value="1"/>
</dbReference>
<dbReference type="InterPro" id="IPR011083">
    <property type="entry name" value="Phage_tail_collar_dom"/>
</dbReference>
<proteinExistence type="predicted"/>
<dbReference type="Proteomes" id="UP000664209">
    <property type="component" value="Unassembled WGS sequence"/>
</dbReference>
<feature type="region of interest" description="Disordered" evidence="1">
    <location>
        <begin position="102"/>
        <end position="126"/>
    </location>
</feature>
<accession>A0A939LPK3</accession>
<evidence type="ECO:0000256" key="1">
    <source>
        <dbReference type="SAM" id="MobiDB-lite"/>
    </source>
</evidence>
<dbReference type="EMBL" id="JAGEMK010000004">
    <property type="protein sequence ID" value="MBO1752046.1"/>
    <property type="molecule type" value="Genomic_DNA"/>
</dbReference>